<organism evidence="2 3">
    <name type="scientific">Streptomyces turgidiscabies</name>
    <dbReference type="NCBI Taxonomy" id="85558"/>
    <lineage>
        <taxon>Bacteria</taxon>
        <taxon>Bacillati</taxon>
        <taxon>Actinomycetota</taxon>
        <taxon>Actinomycetes</taxon>
        <taxon>Kitasatosporales</taxon>
        <taxon>Streptomycetaceae</taxon>
        <taxon>Streptomyces</taxon>
    </lineage>
</organism>
<feature type="region of interest" description="Disordered" evidence="1">
    <location>
        <begin position="80"/>
        <end position="113"/>
    </location>
</feature>
<name>A0ABU0RMC4_9ACTN</name>
<keyword evidence="3" id="KW-1185">Reference proteome</keyword>
<reference evidence="2 3" key="1">
    <citation type="submission" date="2023-07" db="EMBL/GenBank/DDBJ databases">
        <title>Comparative genomics of wheat-associated soil bacteria to identify genetic determinants of phenazine resistance.</title>
        <authorList>
            <person name="Mouncey N."/>
        </authorList>
    </citation>
    <scope>NUCLEOTIDE SEQUENCE [LARGE SCALE GENOMIC DNA]</scope>
    <source>
        <strain evidence="2 3">W2I16</strain>
    </source>
</reference>
<comment type="caution">
    <text evidence="2">The sequence shown here is derived from an EMBL/GenBank/DDBJ whole genome shotgun (WGS) entry which is preliminary data.</text>
</comment>
<evidence type="ECO:0000256" key="1">
    <source>
        <dbReference type="SAM" id="MobiDB-lite"/>
    </source>
</evidence>
<accession>A0ABU0RMC4</accession>
<dbReference type="EMBL" id="JAUSZS010000003">
    <property type="protein sequence ID" value="MDQ0932312.1"/>
    <property type="molecule type" value="Genomic_DNA"/>
</dbReference>
<evidence type="ECO:0000313" key="2">
    <source>
        <dbReference type="EMBL" id="MDQ0932312.1"/>
    </source>
</evidence>
<evidence type="ECO:0000313" key="3">
    <source>
        <dbReference type="Proteomes" id="UP001223072"/>
    </source>
</evidence>
<gene>
    <name evidence="2" type="ORF">QFZ49_002242</name>
</gene>
<dbReference type="Proteomes" id="UP001223072">
    <property type="component" value="Unassembled WGS sequence"/>
</dbReference>
<sequence length="113" mass="12455">MDIRAVVTGFRGAEPLPGLPDSWHWSPAHRIDFAGALSADGKRLLQLSGRDSYDQDLAVSTLRFARDHEDRSSPVIPFWAHSTASSRPPAIASTRSWASRPRSTASTAWRTRA</sequence>
<feature type="compositionally biased region" description="Polar residues" evidence="1">
    <location>
        <begin position="93"/>
        <end position="113"/>
    </location>
</feature>
<protein>
    <submittedName>
        <fullName evidence="2">Uncharacterized protein</fullName>
    </submittedName>
</protein>
<proteinExistence type="predicted"/>